<dbReference type="PRINTS" id="PR00069">
    <property type="entry name" value="ALDKETRDTASE"/>
</dbReference>
<gene>
    <name evidence="4" type="ORF">SAMN05216267_1022119</name>
</gene>
<keyword evidence="1" id="KW-0560">Oxidoreductase</keyword>
<sequence length="325" mass="35155">MKHITLRDLEVSRIGLGAMGMSQAYTGAGTDDAESLRTIHRALDLGVTFLDTAEIYGPYTNEELVGRALKGRRDQVVLATKFGLVSHADGGRRNVDSSPANIRTAVEGSLTRLGTDHIDLYYQHRVDPGTPIEETIGALAELVAQGKIRHIGLSEAGPDTIRRAHAVHPVTAVQSEYSLFTRDPEARVLPVLRELNIGFVPFSPLGRGFLTGAIRSTDQFDPTDFRAGNPRFSEENFAHNLRLADQVAAVATQVGATPAQVALAWLLAQGDDIAPIPGTKRVARIEENAAADTVHLTDDQLTELTGLPPAAGDTHNEAQMRMMER</sequence>
<accession>A0A1H8NK51</accession>
<evidence type="ECO:0000256" key="2">
    <source>
        <dbReference type="SAM" id="MobiDB-lite"/>
    </source>
</evidence>
<dbReference type="GO" id="GO:0005737">
    <property type="term" value="C:cytoplasm"/>
    <property type="evidence" value="ECO:0007669"/>
    <property type="project" value="TreeGrafter"/>
</dbReference>
<dbReference type="InterPro" id="IPR050791">
    <property type="entry name" value="Aldo-Keto_reductase"/>
</dbReference>
<keyword evidence="5" id="KW-1185">Reference proteome</keyword>
<dbReference type="Pfam" id="PF00248">
    <property type="entry name" value="Aldo_ket_red"/>
    <property type="match status" value="1"/>
</dbReference>
<dbReference type="OrthoDB" id="9768793at2"/>
<dbReference type="AlphaFoldDB" id="A0A1H8NK51"/>
<proteinExistence type="predicted"/>
<dbReference type="InterPro" id="IPR023210">
    <property type="entry name" value="NADP_OxRdtase_dom"/>
</dbReference>
<feature type="compositionally biased region" description="Basic and acidic residues" evidence="2">
    <location>
        <begin position="314"/>
        <end position="325"/>
    </location>
</feature>
<dbReference type="PANTHER" id="PTHR43625:SF40">
    <property type="entry name" value="ALDO-KETO REDUCTASE YAKC [NADP(+)]"/>
    <property type="match status" value="1"/>
</dbReference>
<dbReference type="STRING" id="310780.SAMN05216267_1022119"/>
<dbReference type="PANTHER" id="PTHR43625">
    <property type="entry name" value="AFLATOXIN B1 ALDEHYDE REDUCTASE"/>
    <property type="match status" value="1"/>
</dbReference>
<feature type="region of interest" description="Disordered" evidence="2">
    <location>
        <begin position="304"/>
        <end position="325"/>
    </location>
</feature>
<dbReference type="CDD" id="cd19076">
    <property type="entry name" value="AKR_AKR13A_13D"/>
    <property type="match status" value="1"/>
</dbReference>
<evidence type="ECO:0000313" key="4">
    <source>
        <dbReference type="EMBL" id="SEO29957.1"/>
    </source>
</evidence>
<reference evidence="4 5" key="1">
    <citation type="submission" date="2016-10" db="EMBL/GenBank/DDBJ databases">
        <authorList>
            <person name="de Groot N.N."/>
        </authorList>
    </citation>
    <scope>NUCLEOTIDE SEQUENCE [LARGE SCALE GENOMIC DNA]</scope>
    <source>
        <strain evidence="4 5">CGMCC 4.2026</strain>
    </source>
</reference>
<dbReference type="InterPro" id="IPR036812">
    <property type="entry name" value="NAD(P)_OxRdtase_dom_sf"/>
</dbReference>
<dbReference type="EMBL" id="FODD01000022">
    <property type="protein sequence ID" value="SEO29957.1"/>
    <property type="molecule type" value="Genomic_DNA"/>
</dbReference>
<dbReference type="SUPFAM" id="SSF51430">
    <property type="entry name" value="NAD(P)-linked oxidoreductase"/>
    <property type="match status" value="1"/>
</dbReference>
<evidence type="ECO:0000259" key="3">
    <source>
        <dbReference type="Pfam" id="PF00248"/>
    </source>
</evidence>
<evidence type="ECO:0000313" key="5">
    <source>
        <dbReference type="Proteomes" id="UP000181951"/>
    </source>
</evidence>
<protein>
    <submittedName>
        <fullName evidence="4">Predicted oxidoreductase</fullName>
    </submittedName>
</protein>
<evidence type="ECO:0000256" key="1">
    <source>
        <dbReference type="ARBA" id="ARBA00023002"/>
    </source>
</evidence>
<dbReference type="RefSeq" id="WP_069462042.1">
    <property type="nucleotide sequence ID" value="NZ_FODD01000022.1"/>
</dbReference>
<organism evidence="4 5">
    <name type="scientific">Actinacidiphila rubida</name>
    <dbReference type="NCBI Taxonomy" id="310780"/>
    <lineage>
        <taxon>Bacteria</taxon>
        <taxon>Bacillati</taxon>
        <taxon>Actinomycetota</taxon>
        <taxon>Actinomycetes</taxon>
        <taxon>Kitasatosporales</taxon>
        <taxon>Streptomycetaceae</taxon>
        <taxon>Actinacidiphila</taxon>
    </lineage>
</organism>
<dbReference type="GO" id="GO:0016491">
    <property type="term" value="F:oxidoreductase activity"/>
    <property type="evidence" value="ECO:0007669"/>
    <property type="project" value="UniProtKB-KW"/>
</dbReference>
<name>A0A1H8NK51_9ACTN</name>
<dbReference type="Gene3D" id="3.20.20.100">
    <property type="entry name" value="NADP-dependent oxidoreductase domain"/>
    <property type="match status" value="1"/>
</dbReference>
<dbReference type="InterPro" id="IPR020471">
    <property type="entry name" value="AKR"/>
</dbReference>
<dbReference type="Proteomes" id="UP000181951">
    <property type="component" value="Unassembled WGS sequence"/>
</dbReference>
<feature type="domain" description="NADP-dependent oxidoreductase" evidence="3">
    <location>
        <begin position="13"/>
        <end position="305"/>
    </location>
</feature>